<protein>
    <recommendedName>
        <fullName evidence="13">Vomeronasal type-1 receptor</fullName>
    </recommendedName>
</protein>
<evidence type="ECO:0000256" key="9">
    <source>
        <dbReference type="ARBA" id="ARBA00023136"/>
    </source>
</evidence>
<feature type="transmembrane region" description="Helical" evidence="13">
    <location>
        <begin position="125"/>
        <end position="145"/>
    </location>
</feature>
<dbReference type="RefSeq" id="NP_001240519.1">
    <property type="nucleotide sequence ID" value="NM_001253590.1"/>
</dbReference>
<feature type="domain" description="G-protein coupled receptors family 1 profile" evidence="14">
    <location>
        <begin position="22"/>
        <end position="288"/>
    </location>
</feature>
<evidence type="ECO:0000256" key="11">
    <source>
        <dbReference type="ARBA" id="ARBA00023180"/>
    </source>
</evidence>
<dbReference type="GO" id="GO:0005886">
    <property type="term" value="C:plasma membrane"/>
    <property type="evidence" value="ECO:0000318"/>
    <property type="project" value="GO_Central"/>
</dbReference>
<proteinExistence type="inferred from homology"/>
<comment type="subcellular location">
    <subcellularLocation>
        <location evidence="2 13">Cell membrane</location>
        <topology evidence="2 13">Multi-pass membrane protein</topology>
    </subcellularLocation>
</comment>
<dbReference type="PROSITE" id="PS50262">
    <property type="entry name" value="G_PROTEIN_RECEP_F1_2"/>
    <property type="match status" value="1"/>
</dbReference>
<dbReference type="FunFam" id="1.20.1070.10:FF:000033">
    <property type="entry name" value="Vomeronasal type-1 receptor"/>
    <property type="match status" value="1"/>
</dbReference>
<evidence type="ECO:0000256" key="4">
    <source>
        <dbReference type="ARBA" id="ARBA00022475"/>
    </source>
</evidence>
<dbReference type="OMA" id="TIILSHC"/>
<dbReference type="SUPFAM" id="SSF81321">
    <property type="entry name" value="Family A G protein-coupled receptor-like"/>
    <property type="match status" value="1"/>
</dbReference>
<evidence type="ECO:0000256" key="8">
    <source>
        <dbReference type="ARBA" id="ARBA00023040"/>
    </source>
</evidence>
<keyword evidence="4 13" id="KW-1003">Cell membrane</keyword>
<gene>
    <name evidence="15" type="primary">ORNANAV1R3198</name>
</gene>
<feature type="transmembrane region" description="Helical" evidence="13">
    <location>
        <begin position="272"/>
        <end position="289"/>
    </location>
</feature>
<evidence type="ECO:0000256" key="10">
    <source>
        <dbReference type="ARBA" id="ARBA00023170"/>
    </source>
</evidence>
<accession>F7FME8</accession>
<dbReference type="InParanoid" id="F7FME8"/>
<dbReference type="Gene3D" id="1.20.1070.10">
    <property type="entry name" value="Rhodopsin 7-helix transmembrane proteins"/>
    <property type="match status" value="1"/>
</dbReference>
<reference evidence="15 16" key="1">
    <citation type="journal article" date="2008" name="Nature">
        <title>Genome analysis of the platypus reveals unique signatures of evolution.</title>
        <authorList>
            <person name="Warren W.C."/>
            <person name="Hillier L.W."/>
            <person name="Marshall Graves J.A."/>
            <person name="Birney E."/>
            <person name="Ponting C.P."/>
            <person name="Grutzner F."/>
            <person name="Belov K."/>
            <person name="Miller W."/>
            <person name="Clarke L."/>
            <person name="Chinwalla A.T."/>
            <person name="Yang S.P."/>
            <person name="Heger A."/>
            <person name="Locke D.P."/>
            <person name="Miethke P."/>
            <person name="Waters P.D."/>
            <person name="Veyrunes F."/>
            <person name="Fulton L."/>
            <person name="Fulton B."/>
            <person name="Graves T."/>
            <person name="Wallis J."/>
            <person name="Puente X.S."/>
            <person name="Lopez-Otin C."/>
            <person name="Ordonez G.R."/>
            <person name="Eichler E.E."/>
            <person name="Chen L."/>
            <person name="Cheng Z."/>
            <person name="Deakin J.E."/>
            <person name="Alsop A."/>
            <person name="Thompson K."/>
            <person name="Kirby P."/>
            <person name="Papenfuss A.T."/>
            <person name="Wakefield M.J."/>
            <person name="Olender T."/>
            <person name="Lancet D."/>
            <person name="Huttley G.A."/>
            <person name="Smit A.F."/>
            <person name="Pask A."/>
            <person name="Temple-Smith P."/>
            <person name="Batzer M.A."/>
            <person name="Walker J.A."/>
            <person name="Konkel M.K."/>
            <person name="Harris R.S."/>
            <person name="Whittington C.M."/>
            <person name="Wong E.S."/>
            <person name="Gemmell N.J."/>
            <person name="Buschiazzo E."/>
            <person name="Vargas Jentzsch I.M."/>
            <person name="Merkel A."/>
            <person name="Schmitz J."/>
            <person name="Zemann A."/>
            <person name="Churakov G."/>
            <person name="Kriegs J.O."/>
            <person name="Brosius J."/>
            <person name="Murchison E.P."/>
            <person name="Sachidanandam R."/>
            <person name="Smith C."/>
            <person name="Hannon G.J."/>
            <person name="Tsend-Ayush E."/>
            <person name="McMillan D."/>
            <person name="Attenborough R."/>
            <person name="Rens W."/>
            <person name="Ferguson-Smith M."/>
            <person name="Lefevre C.M."/>
            <person name="Sharp J.A."/>
            <person name="Nicholas K.R."/>
            <person name="Ray D.A."/>
            <person name="Kube M."/>
            <person name="Reinhardt R."/>
            <person name="Pringle T.H."/>
            <person name="Taylor J."/>
            <person name="Jones R.C."/>
            <person name="Nixon B."/>
            <person name="Dacheux J.L."/>
            <person name="Niwa H."/>
            <person name="Sekita Y."/>
            <person name="Huang X."/>
            <person name="Stark A."/>
            <person name="Kheradpour P."/>
            <person name="Kellis M."/>
            <person name="Flicek P."/>
            <person name="Chen Y."/>
            <person name="Webber C."/>
            <person name="Hardison R."/>
            <person name="Nelson J."/>
            <person name="Hallsworth-Pepin K."/>
            <person name="Delehaunty K."/>
            <person name="Markovic C."/>
            <person name="Minx P."/>
            <person name="Feng Y."/>
            <person name="Kremitzki C."/>
            <person name="Mitreva M."/>
            <person name="Glasscock J."/>
            <person name="Wylie T."/>
            <person name="Wohldmann P."/>
            <person name="Thiru P."/>
            <person name="Nhan M.N."/>
            <person name="Pohl C.S."/>
            <person name="Smith S.M."/>
            <person name="Hou S."/>
            <person name="Nefedov M."/>
            <person name="de Jong P.J."/>
            <person name="Renfree M.B."/>
            <person name="Mardis E.R."/>
            <person name="Wilson R.K."/>
        </authorList>
    </citation>
    <scope>NUCLEOTIDE SEQUENCE [LARGE SCALE GENOMIC DNA]</scope>
    <source>
        <strain evidence="15 16">Glennie</strain>
    </source>
</reference>
<dbReference type="GO" id="GO:0019236">
    <property type="term" value="P:response to pheromone"/>
    <property type="evidence" value="ECO:0007669"/>
    <property type="project" value="UniProtKB-KW"/>
</dbReference>
<dbReference type="PRINTS" id="PR01534">
    <property type="entry name" value="VOMERONASL1R"/>
</dbReference>
<evidence type="ECO:0000256" key="2">
    <source>
        <dbReference type="ARBA" id="ARBA00004651"/>
    </source>
</evidence>
<dbReference type="GO" id="GO:0007606">
    <property type="term" value="P:sensory perception of chemical stimulus"/>
    <property type="evidence" value="ECO:0007669"/>
    <property type="project" value="UniProtKB-ARBA"/>
</dbReference>
<keyword evidence="6 13" id="KW-0812">Transmembrane</keyword>
<dbReference type="CTD" id="100091470"/>
<dbReference type="AlphaFoldDB" id="F7FME8"/>
<evidence type="ECO:0000313" key="15">
    <source>
        <dbReference type="Ensembl" id="ENSOANP00000007791.2"/>
    </source>
</evidence>
<evidence type="ECO:0000256" key="5">
    <source>
        <dbReference type="ARBA" id="ARBA00022507"/>
    </source>
</evidence>
<feature type="transmembrane region" description="Helical" evidence="13">
    <location>
        <begin position="192"/>
        <end position="210"/>
    </location>
</feature>
<feature type="transmembrane region" description="Helical" evidence="13">
    <location>
        <begin position="237"/>
        <end position="260"/>
    </location>
</feature>
<dbReference type="PANTHER" id="PTHR24062">
    <property type="entry name" value="VOMERONASAL TYPE-1 RECEPTOR"/>
    <property type="match status" value="1"/>
</dbReference>
<evidence type="ECO:0000256" key="7">
    <source>
        <dbReference type="ARBA" id="ARBA00022989"/>
    </source>
</evidence>
<evidence type="ECO:0000256" key="6">
    <source>
        <dbReference type="ARBA" id="ARBA00022692"/>
    </source>
</evidence>
<dbReference type="FunCoup" id="F7FME8">
    <property type="interactions" value="3"/>
</dbReference>
<evidence type="ECO:0000256" key="13">
    <source>
        <dbReference type="RuleBase" id="RU364061"/>
    </source>
</evidence>
<keyword evidence="11" id="KW-0325">Glycoprotein</keyword>
<comment type="function">
    <text evidence="1">Putative pheromone receptor.</text>
</comment>
<evidence type="ECO:0000256" key="12">
    <source>
        <dbReference type="ARBA" id="ARBA00023224"/>
    </source>
</evidence>
<reference evidence="15" key="2">
    <citation type="submission" date="2025-08" db="UniProtKB">
        <authorList>
            <consortium name="Ensembl"/>
        </authorList>
    </citation>
    <scope>IDENTIFICATION</scope>
    <source>
        <strain evidence="15">Glennie</strain>
    </source>
</reference>
<keyword evidence="12 13" id="KW-0807">Transducer</keyword>
<keyword evidence="16" id="KW-1185">Reference proteome</keyword>
<sequence>MQESDFVFGIFFLNQSVFGFLGNSIMFAVYMSIFISQPQKKKPTDLILTHLTMANIVTLLTRGIPETMVAFGMRDILNDVGCQSLMYINRVSRGLSICTTCLLSMFQAVTISPSTSRWAQFKTRASNCIVPSFLFFWILNMLIYIRLITCNRAIRNINISEEVYVSKLCYTVPDGNVIHSVTFLIAITIRDLFFVLLMSWASGYMVIVLYRHRRQVQHIHSTSHFPKSSAENRATKTILLLVTCFACFYWINTFVTLNLVFAVEKDPQLESISVFLSGCYPALCPLVLISNDLHMCHREG</sequence>
<keyword evidence="8 13" id="KW-0297">G-protein coupled receptor</keyword>
<name>F7FME8_ORNAN</name>
<evidence type="ECO:0000313" key="16">
    <source>
        <dbReference type="Proteomes" id="UP000002279"/>
    </source>
</evidence>
<evidence type="ECO:0000256" key="1">
    <source>
        <dbReference type="ARBA" id="ARBA00003878"/>
    </source>
</evidence>
<keyword evidence="10 13" id="KW-0675">Receptor</keyword>
<comment type="similarity">
    <text evidence="3 13">Belongs to the G-protein coupled receptor 1 family.</text>
</comment>
<dbReference type="GO" id="GO:0005550">
    <property type="term" value="F:pheromone binding"/>
    <property type="evidence" value="ECO:0000318"/>
    <property type="project" value="GO_Central"/>
</dbReference>
<evidence type="ECO:0000259" key="14">
    <source>
        <dbReference type="PROSITE" id="PS50262"/>
    </source>
</evidence>
<dbReference type="Pfam" id="PF03402">
    <property type="entry name" value="V1R"/>
    <property type="match status" value="1"/>
</dbReference>
<keyword evidence="9 13" id="KW-0472">Membrane</keyword>
<dbReference type="GO" id="GO:0016503">
    <property type="term" value="F:pheromone receptor activity"/>
    <property type="evidence" value="ECO:0007669"/>
    <property type="project" value="InterPro"/>
</dbReference>
<keyword evidence="5 13" id="KW-0589">Pheromone response</keyword>
<reference evidence="15" key="3">
    <citation type="submission" date="2025-09" db="UniProtKB">
        <authorList>
            <consortium name="Ensembl"/>
        </authorList>
    </citation>
    <scope>IDENTIFICATION</scope>
    <source>
        <strain evidence="15">Glennie</strain>
    </source>
</reference>
<dbReference type="GeneTree" id="ENSGT00960000186612"/>
<dbReference type="OrthoDB" id="9446882at2759"/>
<dbReference type="Proteomes" id="UP000002279">
    <property type="component" value="Chromosome X5"/>
</dbReference>
<organism evidence="15 16">
    <name type="scientific">Ornithorhynchus anatinus</name>
    <name type="common">Duckbill platypus</name>
    <dbReference type="NCBI Taxonomy" id="9258"/>
    <lineage>
        <taxon>Eukaryota</taxon>
        <taxon>Metazoa</taxon>
        <taxon>Chordata</taxon>
        <taxon>Craniata</taxon>
        <taxon>Vertebrata</taxon>
        <taxon>Euteleostomi</taxon>
        <taxon>Mammalia</taxon>
        <taxon>Monotremata</taxon>
        <taxon>Ornithorhynchidae</taxon>
        <taxon>Ornithorhynchus</taxon>
    </lineage>
</organism>
<dbReference type="GeneID" id="100091470"/>
<keyword evidence="7 13" id="KW-1133">Transmembrane helix</keyword>
<dbReference type="Ensembl" id="ENSOANT00000007793.2">
    <property type="protein sequence ID" value="ENSOANP00000007791.2"/>
    <property type="gene ID" value="ENSOANG00000004917.2"/>
</dbReference>
<feature type="transmembrane region" description="Helical" evidence="13">
    <location>
        <begin position="6"/>
        <end position="34"/>
    </location>
</feature>
<evidence type="ECO:0000256" key="3">
    <source>
        <dbReference type="ARBA" id="ARBA00010663"/>
    </source>
</evidence>
<dbReference type="InterPro" id="IPR004072">
    <property type="entry name" value="Vmron_rcpt_1"/>
</dbReference>
<dbReference type="KEGG" id="oaa:100091470"/>
<dbReference type="InterPro" id="IPR017452">
    <property type="entry name" value="GPCR_Rhodpsn_7TM"/>
</dbReference>